<organism evidence="2 3">
    <name type="scientific">Synaphobranchus kaupii</name>
    <name type="common">Kaup's arrowtooth eel</name>
    <dbReference type="NCBI Taxonomy" id="118154"/>
    <lineage>
        <taxon>Eukaryota</taxon>
        <taxon>Metazoa</taxon>
        <taxon>Chordata</taxon>
        <taxon>Craniata</taxon>
        <taxon>Vertebrata</taxon>
        <taxon>Euteleostomi</taxon>
        <taxon>Actinopterygii</taxon>
        <taxon>Neopterygii</taxon>
        <taxon>Teleostei</taxon>
        <taxon>Anguilliformes</taxon>
        <taxon>Synaphobranchidae</taxon>
        <taxon>Synaphobranchus</taxon>
    </lineage>
</organism>
<accession>A0A9Q1G1T8</accession>
<feature type="region of interest" description="Disordered" evidence="1">
    <location>
        <begin position="30"/>
        <end position="56"/>
    </location>
</feature>
<dbReference type="AlphaFoldDB" id="A0A9Q1G1T8"/>
<evidence type="ECO:0000313" key="2">
    <source>
        <dbReference type="EMBL" id="KAJ8373438.1"/>
    </source>
</evidence>
<dbReference type="EMBL" id="JAINUF010000002">
    <property type="protein sequence ID" value="KAJ8373438.1"/>
    <property type="molecule type" value="Genomic_DNA"/>
</dbReference>
<name>A0A9Q1G1T8_SYNKA</name>
<sequence>MHAGEHRQARDQREQQDVCGTALFKSNHFPYSWPVSKPTEQQTQRRLGHSHPATEGPLHCEHKGFWDCDTLQ</sequence>
<dbReference type="Proteomes" id="UP001152622">
    <property type="component" value="Chromosome 2"/>
</dbReference>
<keyword evidence="3" id="KW-1185">Reference proteome</keyword>
<evidence type="ECO:0000313" key="3">
    <source>
        <dbReference type="Proteomes" id="UP001152622"/>
    </source>
</evidence>
<proteinExistence type="predicted"/>
<reference evidence="2" key="1">
    <citation type="journal article" date="2023" name="Science">
        <title>Genome structures resolve the early diversification of teleost fishes.</title>
        <authorList>
            <person name="Parey E."/>
            <person name="Louis A."/>
            <person name="Montfort J."/>
            <person name="Bouchez O."/>
            <person name="Roques C."/>
            <person name="Iampietro C."/>
            <person name="Lluch J."/>
            <person name="Castinel A."/>
            <person name="Donnadieu C."/>
            <person name="Desvignes T."/>
            <person name="Floi Bucao C."/>
            <person name="Jouanno E."/>
            <person name="Wen M."/>
            <person name="Mejri S."/>
            <person name="Dirks R."/>
            <person name="Jansen H."/>
            <person name="Henkel C."/>
            <person name="Chen W.J."/>
            <person name="Zahm M."/>
            <person name="Cabau C."/>
            <person name="Klopp C."/>
            <person name="Thompson A.W."/>
            <person name="Robinson-Rechavi M."/>
            <person name="Braasch I."/>
            <person name="Lecointre G."/>
            <person name="Bobe J."/>
            <person name="Postlethwait J.H."/>
            <person name="Berthelot C."/>
            <person name="Roest Crollius H."/>
            <person name="Guiguen Y."/>
        </authorList>
    </citation>
    <scope>NUCLEOTIDE SEQUENCE</scope>
    <source>
        <strain evidence="2">WJC10195</strain>
    </source>
</reference>
<evidence type="ECO:0000256" key="1">
    <source>
        <dbReference type="SAM" id="MobiDB-lite"/>
    </source>
</evidence>
<gene>
    <name evidence="2" type="ORF">SKAU_G00040180</name>
</gene>
<comment type="caution">
    <text evidence="2">The sequence shown here is derived from an EMBL/GenBank/DDBJ whole genome shotgun (WGS) entry which is preliminary data.</text>
</comment>
<protein>
    <submittedName>
        <fullName evidence="2">Uncharacterized protein</fullName>
    </submittedName>
</protein>